<proteinExistence type="predicted"/>
<dbReference type="SUPFAM" id="SSF48403">
    <property type="entry name" value="Ankyrin repeat"/>
    <property type="match status" value="1"/>
</dbReference>
<dbReference type="PANTHER" id="PTHR46586">
    <property type="entry name" value="ANKYRIN REPEAT-CONTAINING PROTEIN"/>
    <property type="match status" value="1"/>
</dbReference>
<accession>A0A6A4ZLT6</accession>
<gene>
    <name evidence="1" type="ORF">As57867_005686</name>
</gene>
<protein>
    <submittedName>
        <fullName evidence="1">Uncharacterized protein</fullName>
    </submittedName>
</protein>
<dbReference type="Pfam" id="PF13637">
    <property type="entry name" value="Ank_4"/>
    <property type="match status" value="2"/>
</dbReference>
<dbReference type="Gene3D" id="1.25.40.20">
    <property type="entry name" value="Ankyrin repeat-containing domain"/>
    <property type="match status" value="2"/>
</dbReference>
<dbReference type="PANTHER" id="PTHR46586:SF3">
    <property type="entry name" value="ANKYRIN REPEAT-CONTAINING PROTEIN"/>
    <property type="match status" value="1"/>
</dbReference>
<dbReference type="EMBL" id="VJMH01002140">
    <property type="protein sequence ID" value="KAF0709938.1"/>
    <property type="molecule type" value="Genomic_DNA"/>
</dbReference>
<comment type="caution">
    <text evidence="1">The sequence shown here is derived from an EMBL/GenBank/DDBJ whole genome shotgun (WGS) entry which is preliminary data.</text>
</comment>
<evidence type="ECO:0000313" key="1">
    <source>
        <dbReference type="EMBL" id="KAF0709938.1"/>
    </source>
</evidence>
<name>A0A6A4ZLT6_9STRA</name>
<dbReference type="AlphaFoldDB" id="A0A6A4ZLT6"/>
<sequence>VVIPFCFQRTLHFRTSDSIVPHRPPKQLRLNTNRNPYASVLSCTDLMAEITAFQSGIFEDMGPFVRLFRCVNWPYYFQHKYIQPTTKLWLWSEFTDIAGCLDTWLCYRSIEDVPLLVKYLPWLRDILITVAIHRESRPLARAVDISRCHTLVIQAGVQQACQVGSVPLLKHFYPHHTMPWVSDDNDAMDCAAANGNLEIIQVLHSHRSEDCTTFAMNYAAARGHLGVVQYLHQHRAEVCTTNAIDRAASNGHMKVVQFLHQHRSEGCTTNAMVDAANNGHLKIVQFLHEHRTEGCTIDAIDYTAFQGNLEVVQYLHQNDAEGCTKNAMDYAALRGHLEVLQRLNANRTEGCTPRAMEYALRPERAYGNRPLVTGGVWIQYPVQDQAYISIVRSTEGTRHIA</sequence>
<dbReference type="InterPro" id="IPR052050">
    <property type="entry name" value="SecEffector_AnkRepeat"/>
</dbReference>
<feature type="non-terminal residue" evidence="1">
    <location>
        <position position="1"/>
    </location>
</feature>
<organism evidence="1">
    <name type="scientific">Aphanomyces stellatus</name>
    <dbReference type="NCBI Taxonomy" id="120398"/>
    <lineage>
        <taxon>Eukaryota</taxon>
        <taxon>Sar</taxon>
        <taxon>Stramenopiles</taxon>
        <taxon>Oomycota</taxon>
        <taxon>Saprolegniomycetes</taxon>
        <taxon>Saprolegniales</taxon>
        <taxon>Verrucalvaceae</taxon>
        <taxon>Aphanomyces</taxon>
    </lineage>
</organism>
<dbReference type="InterPro" id="IPR002110">
    <property type="entry name" value="Ankyrin_rpt"/>
</dbReference>
<reference evidence="1" key="1">
    <citation type="submission" date="2019-06" db="EMBL/GenBank/DDBJ databases">
        <title>Genomics analysis of Aphanomyces spp. identifies a new class of oomycete effector associated with host adaptation.</title>
        <authorList>
            <person name="Gaulin E."/>
        </authorList>
    </citation>
    <scope>NUCLEOTIDE SEQUENCE</scope>
    <source>
        <strain evidence="1">CBS 578.67</strain>
    </source>
</reference>
<dbReference type="InterPro" id="IPR036770">
    <property type="entry name" value="Ankyrin_rpt-contain_sf"/>
</dbReference>
<dbReference type="OrthoDB" id="58076at2759"/>